<comment type="caution">
    <text evidence="1">The sequence shown here is derived from an EMBL/GenBank/DDBJ whole genome shotgun (WGS) entry which is preliminary data.</text>
</comment>
<name>A0ABQ6PQF0_9BACT</name>
<dbReference type="RefSeq" id="WP_338224672.1">
    <property type="nucleotide sequence ID" value="NZ_BTPD01000008.1"/>
</dbReference>
<dbReference type="Proteomes" id="UP001338309">
    <property type="component" value="Unassembled WGS sequence"/>
</dbReference>
<reference evidence="1 2" key="1">
    <citation type="submission" date="2023-08" db="EMBL/GenBank/DDBJ databases">
        <title>Draft genome sequence of Algoriphagus confluentis.</title>
        <authorList>
            <person name="Takatani N."/>
            <person name="Hosokawa M."/>
            <person name="Sawabe T."/>
        </authorList>
    </citation>
    <scope>NUCLEOTIDE SEQUENCE [LARGE SCALE GENOMIC DNA]</scope>
    <source>
        <strain evidence="1 2">NBRC 111222</strain>
    </source>
</reference>
<gene>
    <name evidence="1" type="ORF">Aconfl_26010</name>
</gene>
<keyword evidence="2" id="KW-1185">Reference proteome</keyword>
<sequence>MRNLIFFAFILLFWSCEMQILEELAKEPETSKQLIGHNQISQVSKDKILSLGKRLEKRIGFNVIESAQMRQLSDFTFDLESSLVNTDTLKRRTYTVPFLEKGDKYSTFNLVLVADSTDNVLEQYILQYEFDSTQYRAFEESQDIFASGVTIKRFPFSSFFNDSNPEFLERCDGIFDSNGDPVTCDEVTLNFGGFNGGGGSSGGNIATIPSGGGDSGPCIWGVSWSKCTCDGGHTHQCGCPGQYQIVTINCGSAMMRKAYDRPQSSMMCMDCSASDFGAPAFTLTRNASQIDNLLTEYPLSQWHLAYLSTNSTFSSELKTAIQNDPNLDQDAAMFTISAGVNGALSGNFNLGFILSVEGLLSESEADFTSDPIRIMFQNYFIAKYLILKNQNPTWSSTKLYYETAKEAIHLTLDAIGMIEGLGTPADLLNAGLYYLEGDNLNGNLSLVAATPVIGLFSTTIKGAIRLKGIIPGTSIRITHVWAKNGNEILFGGTNLRRVIGLTDPTKHAHHILPLEHANHPVIQKAAKAKNNPFHMDEFDNGVAVDSWRNTSHPAYNTRIRGVLDRWNSRNPNATPEQAMVFLQEKMQELSQLINDNPTVKINDLIFQ</sequence>
<organism evidence="1 2">
    <name type="scientific">Algoriphagus confluentis</name>
    <dbReference type="NCBI Taxonomy" id="1697556"/>
    <lineage>
        <taxon>Bacteria</taxon>
        <taxon>Pseudomonadati</taxon>
        <taxon>Bacteroidota</taxon>
        <taxon>Cytophagia</taxon>
        <taxon>Cytophagales</taxon>
        <taxon>Cyclobacteriaceae</taxon>
        <taxon>Algoriphagus</taxon>
    </lineage>
</organism>
<proteinExistence type="predicted"/>
<evidence type="ECO:0000313" key="2">
    <source>
        <dbReference type="Proteomes" id="UP001338309"/>
    </source>
</evidence>
<protein>
    <submittedName>
        <fullName evidence="1">Uncharacterized protein</fullName>
    </submittedName>
</protein>
<evidence type="ECO:0000313" key="1">
    <source>
        <dbReference type="EMBL" id="GMQ29958.1"/>
    </source>
</evidence>
<dbReference type="Pfam" id="PF14412">
    <property type="entry name" value="AHH"/>
    <property type="match status" value="1"/>
</dbReference>
<dbReference type="InterPro" id="IPR032871">
    <property type="entry name" value="AHH_dom_containing"/>
</dbReference>
<dbReference type="EMBL" id="BTPD01000008">
    <property type="protein sequence ID" value="GMQ29958.1"/>
    <property type="molecule type" value="Genomic_DNA"/>
</dbReference>
<accession>A0ABQ6PQF0</accession>
<dbReference type="CDD" id="cd20745">
    <property type="entry name" value="FIX_RhsA_AHH_HNH-like"/>
    <property type="match status" value="1"/>
</dbReference>